<sequence>MTDPTARPGGSPAPGWPPLSPVHRGTLRTLLTRGSRSRAEIARELDMSRASITRAARDLVDHGLVAEGHLELRGATGRPGEMLHARPEAWSFLGIKLTGDRLYAVITDLSAKILVEADEPLRSRAVEEVVAQIAEARERLEAPHPPLAAAGVALGADVRMIPGLGAMVDSSYHGWQGVPLARLVDEALGIPAHVENDVRCLTAAEHLFGVGSGLDSLVLLTVGVGLGFGMILDGRLVTGTHGKAGRLDHLPLSEDGPICPYCRRACFSAALTNDAMLRTLARPGIDYPGLVALARAGDEEALEVFRIAGRALGAATATLANTLDPQKVVVTGDGIAVTELARAEIDEAITAHAHPNGALISLEIAPFEFNEWARAAAVLAIRARIGA</sequence>
<dbReference type="eggNOG" id="COG1940">
    <property type="taxonomic scope" value="Bacteria"/>
</dbReference>
<accession>Z9JWH6</accession>
<keyword evidence="5" id="KW-1185">Reference proteome</keyword>
<dbReference type="InterPro" id="IPR000600">
    <property type="entry name" value="ROK"/>
</dbReference>
<dbReference type="Gene3D" id="3.30.420.40">
    <property type="match status" value="2"/>
</dbReference>
<dbReference type="HOGENOM" id="CLU_036604_13_4_11"/>
<name>Z9JWH6_9MICO</name>
<dbReference type="SUPFAM" id="SSF46785">
    <property type="entry name" value="Winged helix' DNA-binding domain"/>
    <property type="match status" value="1"/>
</dbReference>
<dbReference type="PANTHER" id="PTHR18964:SF149">
    <property type="entry name" value="BIFUNCTIONAL UDP-N-ACETYLGLUCOSAMINE 2-EPIMERASE_N-ACETYLMANNOSAMINE KINASE"/>
    <property type="match status" value="1"/>
</dbReference>
<dbReference type="PATRIC" id="fig|396014.3.peg.966"/>
<dbReference type="InterPro" id="IPR043129">
    <property type="entry name" value="ATPase_NBD"/>
</dbReference>
<dbReference type="Proteomes" id="UP000023067">
    <property type="component" value="Unassembled WGS sequence"/>
</dbReference>
<protein>
    <submittedName>
        <fullName evidence="4">ROK family transcriptional regulator</fullName>
    </submittedName>
</protein>
<feature type="region of interest" description="Disordered" evidence="2">
    <location>
        <begin position="1"/>
        <end position="23"/>
    </location>
</feature>
<dbReference type="SUPFAM" id="SSF53067">
    <property type="entry name" value="Actin-like ATPase domain"/>
    <property type="match status" value="1"/>
</dbReference>
<dbReference type="InterPro" id="IPR036390">
    <property type="entry name" value="WH_DNA-bd_sf"/>
</dbReference>
<dbReference type="AlphaFoldDB" id="Z9JWH6"/>
<dbReference type="InterPro" id="IPR000835">
    <property type="entry name" value="HTH_MarR-typ"/>
</dbReference>
<organism evidence="4 5">
    <name type="scientific">Brachybacterium phenoliresistens</name>
    <dbReference type="NCBI Taxonomy" id="396014"/>
    <lineage>
        <taxon>Bacteria</taxon>
        <taxon>Bacillati</taxon>
        <taxon>Actinomycetota</taxon>
        <taxon>Actinomycetes</taxon>
        <taxon>Micrococcales</taxon>
        <taxon>Dermabacteraceae</taxon>
        <taxon>Brachybacterium</taxon>
    </lineage>
</organism>
<dbReference type="RefSeq" id="WP_084148273.1">
    <property type="nucleotide sequence ID" value="NZ_KK069989.1"/>
</dbReference>
<evidence type="ECO:0000256" key="2">
    <source>
        <dbReference type="SAM" id="MobiDB-lite"/>
    </source>
</evidence>
<dbReference type="Pfam" id="PF00480">
    <property type="entry name" value="ROK"/>
    <property type="match status" value="1"/>
</dbReference>
<evidence type="ECO:0000313" key="5">
    <source>
        <dbReference type="Proteomes" id="UP000023067"/>
    </source>
</evidence>
<gene>
    <name evidence="4" type="ORF">BF93_12295</name>
</gene>
<reference evidence="4 5" key="1">
    <citation type="submission" date="2014-02" db="EMBL/GenBank/DDBJ databases">
        <title>Genome sequence of Brachybacterium phenoliresistens strain W13A50.</title>
        <authorList>
            <person name="Wang X."/>
        </authorList>
    </citation>
    <scope>NUCLEOTIDE SEQUENCE [LARGE SCALE GENOMIC DNA]</scope>
    <source>
        <strain evidence="4 5">W13A50</strain>
    </source>
</reference>
<comment type="similarity">
    <text evidence="1">Belongs to the ROK (NagC/XylR) family.</text>
</comment>
<comment type="caution">
    <text evidence="4">The sequence shown here is derived from an EMBL/GenBank/DDBJ whole genome shotgun (WGS) entry which is preliminary data.</text>
</comment>
<dbReference type="InterPro" id="IPR036388">
    <property type="entry name" value="WH-like_DNA-bd_sf"/>
</dbReference>
<evidence type="ECO:0000259" key="3">
    <source>
        <dbReference type="Pfam" id="PF12802"/>
    </source>
</evidence>
<dbReference type="PANTHER" id="PTHR18964">
    <property type="entry name" value="ROK (REPRESSOR, ORF, KINASE) FAMILY"/>
    <property type="match status" value="1"/>
</dbReference>
<dbReference type="Gene3D" id="1.10.10.10">
    <property type="entry name" value="Winged helix-like DNA-binding domain superfamily/Winged helix DNA-binding domain"/>
    <property type="match status" value="1"/>
</dbReference>
<evidence type="ECO:0000313" key="4">
    <source>
        <dbReference type="EMBL" id="EWS82373.1"/>
    </source>
</evidence>
<dbReference type="STRING" id="396014.BF93_12295"/>
<proteinExistence type="inferred from homology"/>
<dbReference type="GO" id="GO:0003700">
    <property type="term" value="F:DNA-binding transcription factor activity"/>
    <property type="evidence" value="ECO:0007669"/>
    <property type="project" value="InterPro"/>
</dbReference>
<feature type="domain" description="HTH marR-type" evidence="3">
    <location>
        <begin position="19"/>
        <end position="66"/>
    </location>
</feature>
<evidence type="ECO:0000256" key="1">
    <source>
        <dbReference type="ARBA" id="ARBA00006479"/>
    </source>
</evidence>
<dbReference type="Pfam" id="PF12802">
    <property type="entry name" value="MarR_2"/>
    <property type="match status" value="1"/>
</dbReference>
<dbReference type="EMBL" id="JDYK01000003">
    <property type="protein sequence ID" value="EWS82373.1"/>
    <property type="molecule type" value="Genomic_DNA"/>
</dbReference>
<dbReference type="OrthoDB" id="3189808at2"/>